<dbReference type="SUPFAM" id="SSF52156">
    <property type="entry name" value="Initiation factor IF2/eIF5b, domain 3"/>
    <property type="match status" value="1"/>
</dbReference>
<dbReference type="InterPro" id="IPR005225">
    <property type="entry name" value="Small_GTP-bd"/>
</dbReference>
<dbReference type="SUPFAM" id="SSF50447">
    <property type="entry name" value="Translation proteins"/>
    <property type="match status" value="2"/>
</dbReference>
<dbReference type="SUPFAM" id="SSF52540">
    <property type="entry name" value="P-loop containing nucleoside triphosphate hydrolases"/>
    <property type="match status" value="1"/>
</dbReference>
<evidence type="ECO:0000259" key="10">
    <source>
        <dbReference type="PROSITE" id="PS51722"/>
    </source>
</evidence>
<dbReference type="NCBIfam" id="TIGR00231">
    <property type="entry name" value="small_GTP"/>
    <property type="match status" value="1"/>
</dbReference>
<dbReference type="Gene3D" id="3.40.50.300">
    <property type="entry name" value="P-loop containing nucleotide triphosphate hydrolases"/>
    <property type="match status" value="1"/>
</dbReference>
<evidence type="ECO:0000313" key="12">
    <source>
        <dbReference type="Proteomes" id="UP001375370"/>
    </source>
</evidence>
<dbReference type="Pfam" id="PF22042">
    <property type="entry name" value="EF-G_D2"/>
    <property type="match status" value="1"/>
</dbReference>
<feature type="binding site" evidence="8">
    <location>
        <begin position="110"/>
        <end position="117"/>
    </location>
    <ligand>
        <name>GTP</name>
        <dbReference type="ChEBI" id="CHEBI:37565"/>
    </ligand>
</feature>
<evidence type="ECO:0000256" key="2">
    <source>
        <dbReference type="ARBA" id="ARBA00020675"/>
    </source>
</evidence>
<dbReference type="PANTHER" id="PTHR43381">
    <property type="entry name" value="TRANSLATION INITIATION FACTOR IF-2-RELATED"/>
    <property type="match status" value="1"/>
</dbReference>
<dbReference type="Pfam" id="PF11987">
    <property type="entry name" value="IF-2"/>
    <property type="match status" value="1"/>
</dbReference>
<dbReference type="InterPro" id="IPR053905">
    <property type="entry name" value="EF-G-like_DII"/>
</dbReference>
<keyword evidence="4 8" id="KW-0547">Nucleotide-binding</keyword>
<comment type="subcellular location">
    <subcellularLocation>
        <location evidence="8">Cytoplasm</location>
    </subcellularLocation>
</comment>
<dbReference type="Gene3D" id="2.40.30.10">
    <property type="entry name" value="Translation factors"/>
    <property type="match status" value="2"/>
</dbReference>
<dbReference type="PROSITE" id="PS51722">
    <property type="entry name" value="G_TR_2"/>
    <property type="match status" value="1"/>
</dbReference>
<sequence length="591" mass="63801">MSEQKQNPADSADQTPARPVVELPAALTVRQLSATIRQHPIEVIKQLMRNGVMANVNEVIDFETAAKLTADFGIEAKPQPVRSAAQKKKRPDQEYLKHLPLRPPVVTIMGHVDHGKTRLLDAIRQTHVMESEAGGITQHIGAYQVEVKGQKITFLDTPGHEAFTAMRARGARATDITILVVAADDGIMPQTLEAIDHARAAEVPIIVAVNKIDKPGANPDRVKQQLADQGLVIEEWGGDTIAVGTSAKDGIGIDELLENILLVAEIEDLHADPGASATGVVIEAEMDKNRGAMTTVLIQNGTLKVGDIVVVGNVFGKIKAMFNDQNKQIRKAEPSTPAAILGLPAVPNVGDTLTVATNERQARLQISERAEKKTATVTLSSLHEQIASGSVKELNIILKTDVQGSIEPIRTSLEKLTTEKLSVHIIHAGTGNVTENDVMLAIASSGLVIGFSTGIETGAQRLADAEKIDIRQYDIIYNLVEEVDKALKGLLEPEIKEIIEGRAEVRAVFSAGKKVNVAGMYVLEGKATRGARVRVMRGSEVITENPMISLRRFKDDVREILAGFEGGVGLDGFNEFAVGDILEFVRREKSA</sequence>
<dbReference type="EMBL" id="CP146612">
    <property type="protein sequence ID" value="WWX25054.1"/>
    <property type="molecule type" value="Genomic_DNA"/>
</dbReference>
<evidence type="ECO:0000256" key="4">
    <source>
        <dbReference type="ARBA" id="ARBA00022741"/>
    </source>
</evidence>
<reference evidence="11 12" key="1">
    <citation type="submission" date="2024-03" db="EMBL/GenBank/DDBJ databases">
        <title>A Dehalogenimonas Isolated from Estuarine Sediments Dihaloeliminates Chlorinated Alkanes.</title>
        <authorList>
            <person name="Yang Y."/>
            <person name="Wang H."/>
        </authorList>
    </citation>
    <scope>NUCLEOTIDE SEQUENCE [LARGE SCALE GENOMIC DNA]</scope>
    <source>
        <strain evidence="11 12">W</strain>
    </source>
</reference>
<name>A0ABZ2J5X7_9CHLR</name>
<dbReference type="CDD" id="cd03692">
    <property type="entry name" value="mtIF2_IVc"/>
    <property type="match status" value="1"/>
</dbReference>
<evidence type="ECO:0000256" key="8">
    <source>
        <dbReference type="HAMAP-Rule" id="MF_00100"/>
    </source>
</evidence>
<dbReference type="RefSeq" id="WP_338737188.1">
    <property type="nucleotide sequence ID" value="NZ_CP146612.1"/>
</dbReference>
<evidence type="ECO:0000256" key="3">
    <source>
        <dbReference type="ARBA" id="ARBA00022540"/>
    </source>
</evidence>
<keyword evidence="6 8" id="KW-0342">GTP-binding</keyword>
<protein>
    <recommendedName>
        <fullName evidence="2 8">Translation initiation factor IF-2</fullName>
    </recommendedName>
</protein>
<dbReference type="InterPro" id="IPR015760">
    <property type="entry name" value="TIF_IF2"/>
</dbReference>
<feature type="domain" description="Tr-type G" evidence="10">
    <location>
        <begin position="101"/>
        <end position="270"/>
    </location>
</feature>
<accession>A0ABZ2J5X7</accession>
<organism evidence="11 12">
    <name type="scientific">Candidatus Dehalogenimonas loeffleri</name>
    <dbReference type="NCBI Taxonomy" id="3127115"/>
    <lineage>
        <taxon>Bacteria</taxon>
        <taxon>Bacillati</taxon>
        <taxon>Chloroflexota</taxon>
        <taxon>Dehalococcoidia</taxon>
        <taxon>Dehalococcoidales</taxon>
        <taxon>Dehalococcoidaceae</taxon>
        <taxon>Dehalogenimonas</taxon>
    </lineage>
</organism>
<dbReference type="CDD" id="cd01887">
    <property type="entry name" value="IF2_eIF5B"/>
    <property type="match status" value="1"/>
</dbReference>
<dbReference type="InterPro" id="IPR023115">
    <property type="entry name" value="TIF_IF2_dom3"/>
</dbReference>
<dbReference type="CDD" id="cd03702">
    <property type="entry name" value="IF2_mtIF2_II"/>
    <property type="match status" value="1"/>
</dbReference>
<dbReference type="Proteomes" id="UP001375370">
    <property type="component" value="Chromosome"/>
</dbReference>
<comment type="function">
    <text evidence="7 8 9">One of the essential components for the initiation of protein synthesis. Protects formylmethionyl-tRNA from spontaneous hydrolysis and promotes its binding to the 30S ribosomal subunits. Also involved in the hydrolysis of GTP during the formation of the 70S ribosomal complex.</text>
</comment>
<evidence type="ECO:0000256" key="7">
    <source>
        <dbReference type="ARBA" id="ARBA00025162"/>
    </source>
</evidence>
<dbReference type="GO" id="GO:0003743">
    <property type="term" value="F:translation initiation factor activity"/>
    <property type="evidence" value="ECO:0007669"/>
    <property type="project" value="UniProtKB-KW"/>
</dbReference>
<proteinExistence type="inferred from homology"/>
<keyword evidence="5 8" id="KW-0648">Protein biosynthesis</keyword>
<dbReference type="InterPro" id="IPR027417">
    <property type="entry name" value="P-loop_NTPase"/>
</dbReference>
<dbReference type="Pfam" id="PF00009">
    <property type="entry name" value="GTP_EFTU"/>
    <property type="match status" value="1"/>
</dbReference>
<evidence type="ECO:0000256" key="5">
    <source>
        <dbReference type="ARBA" id="ARBA00022917"/>
    </source>
</evidence>
<dbReference type="NCBIfam" id="TIGR00487">
    <property type="entry name" value="IF-2"/>
    <property type="match status" value="1"/>
</dbReference>
<dbReference type="Pfam" id="PF04760">
    <property type="entry name" value="IF2_N"/>
    <property type="match status" value="1"/>
</dbReference>
<dbReference type="InterPro" id="IPR009000">
    <property type="entry name" value="Transl_B-barrel_sf"/>
</dbReference>
<feature type="binding site" evidence="8">
    <location>
        <begin position="156"/>
        <end position="160"/>
    </location>
    <ligand>
        <name>GTP</name>
        <dbReference type="ChEBI" id="CHEBI:37565"/>
    </ligand>
</feature>
<keyword evidence="3 8" id="KW-0396">Initiation factor</keyword>
<evidence type="ECO:0000256" key="6">
    <source>
        <dbReference type="ARBA" id="ARBA00023134"/>
    </source>
</evidence>
<dbReference type="InterPro" id="IPR036925">
    <property type="entry name" value="TIF_IF2_dom3_sf"/>
</dbReference>
<dbReference type="HAMAP" id="MF_00100_B">
    <property type="entry name" value="IF_2_B"/>
    <property type="match status" value="1"/>
</dbReference>
<dbReference type="InterPro" id="IPR044145">
    <property type="entry name" value="IF2_II"/>
</dbReference>
<gene>
    <name evidence="8 11" type="primary">infB</name>
    <name evidence="11" type="ORF">V8247_07280</name>
</gene>
<keyword evidence="8" id="KW-0963">Cytoplasm</keyword>
<dbReference type="InterPro" id="IPR000795">
    <property type="entry name" value="T_Tr_GTP-bd_dom"/>
</dbReference>
<comment type="similarity">
    <text evidence="1 8 9">Belongs to the TRAFAC class translation factor GTPase superfamily. Classic translation factor GTPase family. IF-2 subfamily.</text>
</comment>
<feature type="binding site" evidence="8">
    <location>
        <begin position="210"/>
        <end position="213"/>
    </location>
    <ligand>
        <name>GTP</name>
        <dbReference type="ChEBI" id="CHEBI:37565"/>
    </ligand>
</feature>
<dbReference type="Gene3D" id="3.40.50.10050">
    <property type="entry name" value="Translation initiation factor IF- 2, domain 3"/>
    <property type="match status" value="1"/>
</dbReference>
<dbReference type="InterPro" id="IPR000178">
    <property type="entry name" value="TF_IF2_bacterial-like"/>
</dbReference>
<dbReference type="PANTHER" id="PTHR43381:SF5">
    <property type="entry name" value="TR-TYPE G DOMAIN-CONTAINING PROTEIN"/>
    <property type="match status" value="1"/>
</dbReference>
<evidence type="ECO:0000256" key="1">
    <source>
        <dbReference type="ARBA" id="ARBA00007733"/>
    </source>
</evidence>
<keyword evidence="12" id="KW-1185">Reference proteome</keyword>
<evidence type="ECO:0000256" key="9">
    <source>
        <dbReference type="RuleBase" id="RU000644"/>
    </source>
</evidence>
<feature type="region of interest" description="G-domain" evidence="8">
    <location>
        <begin position="104"/>
        <end position="252"/>
    </location>
</feature>
<evidence type="ECO:0000313" key="11">
    <source>
        <dbReference type="EMBL" id="WWX25054.1"/>
    </source>
</evidence>
<dbReference type="InterPro" id="IPR006847">
    <property type="entry name" value="IF2_N"/>
</dbReference>